<comment type="function">
    <text evidence="10">Involved in the gluconeogenesis. Catalyzes the conversion of oxaloacetate (OAA) to phosphoenolpyruvate (PEP) through direct phosphoryl transfer between the nucleoside triphosphate and OAA.</text>
</comment>
<feature type="binding site" evidence="10">
    <location>
        <position position="205"/>
    </location>
    <ligand>
        <name>ATP</name>
        <dbReference type="ChEBI" id="CHEBI:30616"/>
    </ligand>
</feature>
<dbReference type="GO" id="GO:0016301">
    <property type="term" value="F:kinase activity"/>
    <property type="evidence" value="ECO:0007669"/>
    <property type="project" value="UniProtKB-KW"/>
</dbReference>
<dbReference type="AlphaFoldDB" id="A0A172YKE6"/>
<dbReference type="GO" id="GO:0005524">
    <property type="term" value="F:ATP binding"/>
    <property type="evidence" value="ECO:0007669"/>
    <property type="project" value="UniProtKB-UniRule"/>
</dbReference>
<dbReference type="Gene3D" id="2.170.8.10">
    <property type="entry name" value="Phosphoenolpyruvate Carboxykinase, domain 2"/>
    <property type="match status" value="1"/>
</dbReference>
<dbReference type="NCBIfam" id="NF006821">
    <property type="entry name" value="PRK09344.1-3"/>
    <property type="match status" value="1"/>
</dbReference>
<dbReference type="InterPro" id="IPR013035">
    <property type="entry name" value="PEP_carboxykinase_C"/>
</dbReference>
<feature type="binding site" evidence="10">
    <location>
        <position position="306"/>
    </location>
    <ligand>
        <name>substrate</name>
    </ligand>
</feature>
<feature type="binding site" evidence="10">
    <location>
        <position position="186"/>
    </location>
    <ligand>
        <name>Mn(2+)</name>
        <dbReference type="ChEBI" id="CHEBI:29035"/>
    </ligand>
</feature>
<comment type="pathway">
    <text evidence="1 10">Carbohydrate biosynthesis; gluconeogenesis.</text>
</comment>
<feature type="binding site" evidence="10">
    <location>
        <position position="306"/>
    </location>
    <ligand>
        <name>ATP</name>
        <dbReference type="ChEBI" id="CHEBI:30616"/>
    </ligand>
</feature>
<comment type="similarity">
    <text evidence="2 10">Belongs to the phosphoenolpyruvate carboxykinase (ATP) family.</text>
</comment>
<comment type="caution">
    <text evidence="10">Lacks conserved residue(s) required for the propagation of feature annotation.</text>
</comment>
<feature type="binding site" evidence="10">
    <location>
        <position position="205"/>
    </location>
    <ligand>
        <name>Mn(2+)</name>
        <dbReference type="ChEBI" id="CHEBI:29035"/>
    </ligand>
</feature>
<evidence type="ECO:0000256" key="2">
    <source>
        <dbReference type="ARBA" id="ARBA00006052"/>
    </source>
</evidence>
<feature type="binding site" evidence="10">
    <location>
        <position position="433"/>
    </location>
    <ligand>
        <name>ATP</name>
        <dbReference type="ChEBI" id="CHEBI:30616"/>
    </ligand>
</feature>
<keyword evidence="11" id="KW-0670">Pyruvate</keyword>
<evidence type="ECO:0000256" key="10">
    <source>
        <dbReference type="HAMAP-Rule" id="MF_00453"/>
    </source>
</evidence>
<dbReference type="InterPro" id="IPR008210">
    <property type="entry name" value="PEP_carboxykinase_N"/>
</dbReference>
<dbReference type="NCBIfam" id="NF006823">
    <property type="entry name" value="PRK09344.1-5"/>
    <property type="match status" value="1"/>
</dbReference>
<evidence type="ECO:0000256" key="7">
    <source>
        <dbReference type="ARBA" id="ARBA00022840"/>
    </source>
</evidence>
<dbReference type="Gene3D" id="3.40.449.10">
    <property type="entry name" value="Phosphoenolpyruvate Carboxykinase, domain 1"/>
    <property type="match status" value="1"/>
</dbReference>
<evidence type="ECO:0000256" key="9">
    <source>
        <dbReference type="ARBA" id="ARBA00047371"/>
    </source>
</evidence>
<evidence type="ECO:0000256" key="3">
    <source>
        <dbReference type="ARBA" id="ARBA00012363"/>
    </source>
</evidence>
<organism evidence="11 12">
    <name type="scientific">Halotalea alkalilenta</name>
    <dbReference type="NCBI Taxonomy" id="376489"/>
    <lineage>
        <taxon>Bacteria</taxon>
        <taxon>Pseudomonadati</taxon>
        <taxon>Pseudomonadota</taxon>
        <taxon>Gammaproteobacteria</taxon>
        <taxon>Oceanospirillales</taxon>
        <taxon>Halomonadaceae</taxon>
        <taxon>Halotalea</taxon>
    </lineage>
</organism>
<evidence type="ECO:0000313" key="12">
    <source>
        <dbReference type="Proteomes" id="UP000077875"/>
    </source>
</evidence>
<evidence type="ECO:0000313" key="11">
    <source>
        <dbReference type="EMBL" id="ANF59728.1"/>
    </source>
</evidence>
<dbReference type="KEGG" id="haa:A5892_16690"/>
<keyword evidence="11" id="KW-0808">Transferase</keyword>
<feature type="binding site" evidence="10">
    <location>
        <position position="46"/>
    </location>
    <ligand>
        <name>substrate</name>
    </ligand>
</feature>
<dbReference type="SUPFAM" id="SSF68923">
    <property type="entry name" value="PEP carboxykinase N-terminal domain"/>
    <property type="match status" value="1"/>
</dbReference>
<dbReference type="GO" id="GO:0046872">
    <property type="term" value="F:metal ion binding"/>
    <property type="evidence" value="ECO:0007669"/>
    <property type="project" value="UniProtKB-KW"/>
</dbReference>
<comment type="catalytic activity">
    <reaction evidence="9 10">
        <text>oxaloacetate + ATP = phosphoenolpyruvate + ADP + CO2</text>
        <dbReference type="Rhea" id="RHEA:18617"/>
        <dbReference type="ChEBI" id="CHEBI:16452"/>
        <dbReference type="ChEBI" id="CHEBI:16526"/>
        <dbReference type="ChEBI" id="CHEBI:30616"/>
        <dbReference type="ChEBI" id="CHEBI:58702"/>
        <dbReference type="ChEBI" id="CHEBI:456216"/>
        <dbReference type="EC" id="4.1.1.49"/>
    </reaction>
</comment>
<dbReference type="NCBIfam" id="TIGR00224">
    <property type="entry name" value="pckA"/>
    <property type="match status" value="1"/>
</dbReference>
<dbReference type="STRING" id="376489.A5892_16690"/>
<dbReference type="GO" id="GO:0005829">
    <property type="term" value="C:cytosol"/>
    <property type="evidence" value="ECO:0007669"/>
    <property type="project" value="TreeGrafter"/>
</dbReference>
<evidence type="ECO:0000256" key="4">
    <source>
        <dbReference type="ARBA" id="ARBA00022432"/>
    </source>
</evidence>
<keyword evidence="4 10" id="KW-0312">Gluconeogenesis</keyword>
<dbReference type="NCBIfam" id="NF006820">
    <property type="entry name" value="PRK09344.1-2"/>
    <property type="match status" value="1"/>
</dbReference>
<gene>
    <name evidence="10" type="primary">pckA</name>
    <name evidence="11" type="ORF">A5892_16690</name>
</gene>
<keyword evidence="8 10" id="KW-0456">Lyase</keyword>
<comment type="subcellular location">
    <subcellularLocation>
        <location evidence="10">Cytoplasm</location>
    </subcellularLocation>
</comment>
<dbReference type="Proteomes" id="UP000077875">
    <property type="component" value="Chromosome"/>
</dbReference>
<feature type="binding site" evidence="10">
    <location>
        <position position="270"/>
    </location>
    <ligand>
        <name>ATP</name>
        <dbReference type="ChEBI" id="CHEBI:30616"/>
    </ligand>
</feature>
<keyword evidence="10" id="KW-0464">Manganese</keyword>
<dbReference type="GO" id="GO:0004612">
    <property type="term" value="F:phosphoenolpyruvate carboxykinase (ATP) activity"/>
    <property type="evidence" value="ECO:0007669"/>
    <property type="project" value="UniProtKB-UniRule"/>
</dbReference>
<dbReference type="InterPro" id="IPR001272">
    <property type="entry name" value="PEP_carboxykinase_ATP"/>
</dbReference>
<evidence type="ECO:0000256" key="6">
    <source>
        <dbReference type="ARBA" id="ARBA00022793"/>
    </source>
</evidence>
<dbReference type="InterPro" id="IPR015994">
    <property type="entry name" value="PEPCK_ATP_CS"/>
</dbReference>
<sequence>MQYDPRHRVRLNPCATELIELSLARGETRLAANGALTAETGARTGRSPKDRFIVDEPGSRALIDWGEVNQPFDSTRFEALWGRVESYLGERENFVCTLHVGADENHYQPVRVVAENAWHALFANTMFVRPEAYNPMGKPEWTIHSAPWFVCEPERDGTRSEATTIIDFAGRRVLLAGMRYAGEIKKAMFSVLNYLLPEQDVLPMHCSANVGQDGRTTLFFGLSGTGKTTLSADPERYLIGDDEHGWAPGGVFNFEGGCYAKTIDLSEQNEPIIWNAIRFGTVLENVVLDEHRVPDYADTRLSQNGRAAYPLEHVERRVPENRGPEPSSIVFLTCDMTGVLPPVARLSNEAAAYHFLSGYTAKVGSTEIGSTSGLEATFSTCFGAPFFARPPRVYADLLIKRLEAFGTQVYLVNTGWTGGAYGQGGKRFSIPVTRAVIRAIQSGELDQAETRHLPGINLDVPVAVEGVDPRLLDPREAWDDTPAFEAQAKQLATRFRDNFARFKSVDPRIEAAGPQL</sequence>
<dbReference type="GO" id="GO:0006094">
    <property type="term" value="P:gluconeogenesis"/>
    <property type="evidence" value="ECO:0007669"/>
    <property type="project" value="UniProtKB-UniRule"/>
</dbReference>
<dbReference type="Gene3D" id="3.90.228.20">
    <property type="match status" value="1"/>
</dbReference>
<feature type="binding site" evidence="10">
    <location>
        <position position="186"/>
    </location>
    <ligand>
        <name>substrate</name>
    </ligand>
</feature>
<protein>
    <recommendedName>
        <fullName evidence="3 10">Phosphoenolpyruvate carboxykinase (ATP)</fullName>
        <shortName evidence="10">PCK</shortName>
        <shortName evidence="10">PEP carboxykinase</shortName>
        <shortName evidence="10">PEPCK</shortName>
        <ecNumber evidence="3 10">4.1.1.49</ecNumber>
    </recommendedName>
</protein>
<dbReference type="PANTHER" id="PTHR30031:SF0">
    <property type="entry name" value="PHOSPHOENOLPYRUVATE CARBOXYKINASE (ATP)"/>
    <property type="match status" value="1"/>
</dbReference>
<dbReference type="SUPFAM" id="SSF53795">
    <property type="entry name" value="PEP carboxykinase-like"/>
    <property type="match status" value="1"/>
</dbReference>
<dbReference type="PROSITE" id="PS00532">
    <property type="entry name" value="PEPCK_ATP"/>
    <property type="match status" value="1"/>
</dbReference>
<dbReference type="PIRSF" id="PIRSF006294">
    <property type="entry name" value="PEP_crbxkin"/>
    <property type="match status" value="1"/>
</dbReference>
<feature type="binding site" evidence="10">
    <location>
        <begin position="221"/>
        <end position="229"/>
    </location>
    <ligand>
        <name>ATP</name>
        <dbReference type="ChEBI" id="CHEBI:30616"/>
    </ligand>
</feature>
<evidence type="ECO:0000256" key="1">
    <source>
        <dbReference type="ARBA" id="ARBA00004742"/>
    </source>
</evidence>
<keyword evidence="7 10" id="KW-0067">ATP-binding</keyword>
<keyword evidence="12" id="KW-1185">Reference proteome</keyword>
<keyword evidence="10" id="KW-0479">Metal-binding</keyword>
<dbReference type="HAMAP" id="MF_00453">
    <property type="entry name" value="PEPCK_ATP"/>
    <property type="match status" value="1"/>
</dbReference>
<accession>A0A172YKE6</accession>
<keyword evidence="6 10" id="KW-0210">Decarboxylase</keyword>
<dbReference type="EC" id="4.1.1.49" evidence="3 10"/>
<feature type="binding site" evidence="10">
    <location>
        <position position="186"/>
    </location>
    <ligand>
        <name>ATP</name>
        <dbReference type="ChEBI" id="CHEBI:30616"/>
    </ligand>
</feature>
<evidence type="ECO:0000256" key="8">
    <source>
        <dbReference type="ARBA" id="ARBA00023239"/>
    </source>
</evidence>
<dbReference type="Pfam" id="PF01293">
    <property type="entry name" value="PEPCK_ATP"/>
    <property type="match status" value="1"/>
</dbReference>
<dbReference type="UniPathway" id="UPA00138"/>
<keyword evidence="5 10" id="KW-0547">Nucleotide-binding</keyword>
<comment type="cofactor">
    <cofactor evidence="10">
        <name>Mn(2+)</name>
        <dbReference type="ChEBI" id="CHEBI:29035"/>
    </cofactor>
    <text evidence="10">Binds 1 Mn(2+) ion per subunit.</text>
</comment>
<dbReference type="EMBL" id="CP015243">
    <property type="protein sequence ID" value="ANF59728.1"/>
    <property type="molecule type" value="Genomic_DNA"/>
</dbReference>
<dbReference type="PANTHER" id="PTHR30031">
    <property type="entry name" value="PHOSPHOENOLPYRUVATE CARBOXYKINASE ATP"/>
    <property type="match status" value="1"/>
</dbReference>
<proteinExistence type="inferred from homology"/>
<comment type="subunit">
    <text evidence="10">Monomer.</text>
</comment>
<reference evidence="11 12" key="1">
    <citation type="submission" date="2016-04" db="EMBL/GenBank/DDBJ databases">
        <title>Complete Genome Sequence of Halotalea alkalilenta IHB B 13600.</title>
        <authorList>
            <person name="Swarnkar M.K."/>
            <person name="Sharma A."/>
            <person name="Kaushal K."/>
            <person name="Soni R."/>
            <person name="Rana S."/>
            <person name="Singh A.K."/>
            <person name="Gulati A."/>
        </authorList>
    </citation>
    <scope>NUCLEOTIDE SEQUENCE [LARGE SCALE GENOMIC DNA]</scope>
    <source>
        <strain evidence="11 12">IHB B 13600</strain>
    </source>
</reference>
<evidence type="ECO:0000256" key="5">
    <source>
        <dbReference type="ARBA" id="ARBA00022741"/>
    </source>
</evidence>
<keyword evidence="10" id="KW-0963">Cytoplasm</keyword>
<keyword evidence="11" id="KW-0418">Kinase</keyword>
<feature type="binding site" evidence="10">
    <location>
        <position position="180"/>
    </location>
    <ligand>
        <name>substrate</name>
    </ligand>
</feature>
<feature type="binding site" evidence="10">
    <location>
        <position position="242"/>
    </location>
    <ligand>
        <name>Mn(2+)</name>
        <dbReference type="ChEBI" id="CHEBI:29035"/>
    </ligand>
</feature>
<name>A0A172YKE6_9GAMM</name>